<dbReference type="InterPro" id="IPR020845">
    <property type="entry name" value="AMP-binding_CS"/>
</dbReference>
<dbReference type="Gene3D" id="3.40.50.12780">
    <property type="entry name" value="N-terminal domain of ligase-like"/>
    <property type="match status" value="1"/>
</dbReference>
<dbReference type="Proteomes" id="UP001595075">
    <property type="component" value="Unassembled WGS sequence"/>
</dbReference>
<dbReference type="Pfam" id="PF00501">
    <property type="entry name" value="AMP-binding"/>
    <property type="match status" value="1"/>
</dbReference>
<dbReference type="EMBL" id="JAZHXI010000024">
    <property type="protein sequence ID" value="KAL2060140.1"/>
    <property type="molecule type" value="Genomic_DNA"/>
</dbReference>
<organism evidence="8 9">
    <name type="scientific">Oculimacula yallundae</name>
    <dbReference type="NCBI Taxonomy" id="86028"/>
    <lineage>
        <taxon>Eukaryota</taxon>
        <taxon>Fungi</taxon>
        <taxon>Dikarya</taxon>
        <taxon>Ascomycota</taxon>
        <taxon>Pezizomycotina</taxon>
        <taxon>Leotiomycetes</taxon>
        <taxon>Helotiales</taxon>
        <taxon>Ploettnerulaceae</taxon>
        <taxon>Oculimacula</taxon>
    </lineage>
</organism>
<gene>
    <name evidence="8" type="ORF">VTL71DRAFT_9962</name>
</gene>
<keyword evidence="9" id="KW-1185">Reference proteome</keyword>
<keyword evidence="4" id="KW-0067">ATP-binding</keyword>
<feature type="domain" description="AMP-dependent synthetase/ligase" evidence="7">
    <location>
        <begin position="108"/>
        <end position="520"/>
    </location>
</feature>
<name>A0ABR4BR45_9HELO</name>
<keyword evidence="3" id="KW-0547">Nucleotide-binding</keyword>
<evidence type="ECO:0000259" key="7">
    <source>
        <dbReference type="Pfam" id="PF00501"/>
    </source>
</evidence>
<evidence type="ECO:0000256" key="5">
    <source>
        <dbReference type="ARBA" id="ARBA00036813"/>
    </source>
</evidence>
<evidence type="ECO:0000256" key="6">
    <source>
        <dbReference type="SAM" id="MobiDB-lite"/>
    </source>
</evidence>
<comment type="catalytic activity">
    <reaction evidence="5">
        <text>a long-chain fatty acid + ATP + CoA = a long-chain fatty acyl-CoA + AMP + diphosphate</text>
        <dbReference type="Rhea" id="RHEA:15421"/>
        <dbReference type="ChEBI" id="CHEBI:30616"/>
        <dbReference type="ChEBI" id="CHEBI:33019"/>
        <dbReference type="ChEBI" id="CHEBI:57287"/>
        <dbReference type="ChEBI" id="CHEBI:57560"/>
        <dbReference type="ChEBI" id="CHEBI:83139"/>
        <dbReference type="ChEBI" id="CHEBI:456215"/>
        <dbReference type="EC" id="6.2.1.3"/>
    </reaction>
</comment>
<dbReference type="PROSITE" id="PS00455">
    <property type="entry name" value="AMP_BINDING"/>
    <property type="match status" value="1"/>
</dbReference>
<feature type="region of interest" description="Disordered" evidence="6">
    <location>
        <begin position="1"/>
        <end position="40"/>
    </location>
</feature>
<evidence type="ECO:0000256" key="1">
    <source>
        <dbReference type="ARBA" id="ARBA00006432"/>
    </source>
</evidence>
<evidence type="ECO:0000256" key="2">
    <source>
        <dbReference type="ARBA" id="ARBA00022598"/>
    </source>
</evidence>
<dbReference type="PANTHER" id="PTHR43272:SF83">
    <property type="entry name" value="ACYL-COA SYNTHETASE LONG-CHAIN, ISOFORM J"/>
    <property type="match status" value="1"/>
</dbReference>
<dbReference type="SUPFAM" id="SSF56801">
    <property type="entry name" value="Acetyl-CoA synthetase-like"/>
    <property type="match status" value="1"/>
</dbReference>
<evidence type="ECO:0000256" key="3">
    <source>
        <dbReference type="ARBA" id="ARBA00022741"/>
    </source>
</evidence>
<evidence type="ECO:0000256" key="4">
    <source>
        <dbReference type="ARBA" id="ARBA00022840"/>
    </source>
</evidence>
<dbReference type="PANTHER" id="PTHR43272">
    <property type="entry name" value="LONG-CHAIN-FATTY-ACID--COA LIGASE"/>
    <property type="match status" value="1"/>
</dbReference>
<evidence type="ECO:0000313" key="9">
    <source>
        <dbReference type="Proteomes" id="UP001595075"/>
    </source>
</evidence>
<dbReference type="InterPro" id="IPR000873">
    <property type="entry name" value="AMP-dep_synth/lig_dom"/>
</dbReference>
<accession>A0ABR4BR45</accession>
<keyword evidence="2" id="KW-0436">Ligase</keyword>
<sequence length="713" mass="78477">MLPRGTTFEPRMTRPPPFTVTTPDSPSIPGETAPRRNARTSHKLFSRPDENTNTLFDIVEQSAIKYGDKQALGSRKLTRMHHETKKVKKLVDGELQEVDKKWSYFELSGYEYITYTQYHQLTLDIGAGLRKLGLASPDRVHMFASTSAHWLAIAHGATSQSMPIVTAYDTLGEDGLRYSLTATKAKAIFLEPQLLRILLKVLIAAKDIRFIIYNTECEHGVQQTDLELLRSSFPHITTFSFEELRKLGAENPTATTLPSADDLACIMYTSGSTGVPKGVELTHKNIVASVAGINTVLGDYLNPGDGLLAYLPLAHIFEVLLEHVALYHGVTLGYGSPRTLSDTNCRNCAGDIREFKPTLLVGVPAVWETIKKGILANVARGSPILRKAFWSAFHTKKALLSKGLPGSALLDSLVFNKVKAATGGRLRFCLTAAAPISRETQEFISMTIAPLINAYGSTETAGMGAICDPRTWTMSACGEVESSIEVKLVDYPEAGYLATSAPNPQGEVWIRGPSVAKGYYGNTRETAASFSEGWFKTGDIGEWDCNGHLRIIDRKKNLVKTLNGEYIALEKLESLYRSATIVANLCVYASTSETHPIVLIQPAEPALIKLAEELGVKGHGMGDLAHDKKIQRSVLEQLQAVGRKSGLTGVEVVVGVVLADEEWTPENVRSLESFILQTLTWKNLVTATFKLNRKALFERYQTEIEDVYVNNRK</sequence>
<evidence type="ECO:0000313" key="8">
    <source>
        <dbReference type="EMBL" id="KAL2060140.1"/>
    </source>
</evidence>
<comment type="caution">
    <text evidence="8">The sequence shown here is derived from an EMBL/GenBank/DDBJ whole genome shotgun (WGS) entry which is preliminary data.</text>
</comment>
<comment type="similarity">
    <text evidence="1">Belongs to the ATP-dependent AMP-binding enzyme family.</text>
</comment>
<proteinExistence type="inferred from homology"/>
<dbReference type="InterPro" id="IPR042099">
    <property type="entry name" value="ANL_N_sf"/>
</dbReference>
<reference evidence="8 9" key="1">
    <citation type="journal article" date="2024" name="Commun. Biol.">
        <title>Comparative genomic analysis of thermophilic fungi reveals convergent evolutionary adaptations and gene losses.</title>
        <authorList>
            <person name="Steindorff A.S."/>
            <person name="Aguilar-Pontes M.V."/>
            <person name="Robinson A.J."/>
            <person name="Andreopoulos B."/>
            <person name="LaButti K."/>
            <person name="Kuo A."/>
            <person name="Mondo S."/>
            <person name="Riley R."/>
            <person name="Otillar R."/>
            <person name="Haridas S."/>
            <person name="Lipzen A."/>
            <person name="Grimwood J."/>
            <person name="Schmutz J."/>
            <person name="Clum A."/>
            <person name="Reid I.D."/>
            <person name="Moisan M.C."/>
            <person name="Butler G."/>
            <person name="Nguyen T.T.M."/>
            <person name="Dewar K."/>
            <person name="Conant G."/>
            <person name="Drula E."/>
            <person name="Henrissat B."/>
            <person name="Hansel C."/>
            <person name="Singer S."/>
            <person name="Hutchinson M.I."/>
            <person name="de Vries R.P."/>
            <person name="Natvig D.O."/>
            <person name="Powell A.J."/>
            <person name="Tsang A."/>
            <person name="Grigoriev I.V."/>
        </authorList>
    </citation>
    <scope>NUCLEOTIDE SEQUENCE [LARGE SCALE GENOMIC DNA]</scope>
    <source>
        <strain evidence="8 9">CBS 494.80</strain>
    </source>
</reference>
<protein>
    <recommendedName>
        <fullName evidence="7">AMP-dependent synthetase/ligase domain-containing protein</fullName>
    </recommendedName>
</protein>